<gene>
    <name evidence="2" type="ORF">RW1_063_00430</name>
</gene>
<reference evidence="2 3" key="1">
    <citation type="submission" date="2014-02" db="EMBL/GenBank/DDBJ databases">
        <title>Whole genome shotgun sequence of Rhodococcus wratislaviensis NBRC 100605.</title>
        <authorList>
            <person name="Hosoyama A."/>
            <person name="Tsuchikane K."/>
            <person name="Yoshida I."/>
            <person name="Ohji S."/>
            <person name="Ichikawa N."/>
            <person name="Yamazoe A."/>
            <person name="Fujita N."/>
        </authorList>
    </citation>
    <scope>NUCLEOTIDE SEQUENCE [LARGE SCALE GENOMIC DNA]</scope>
    <source>
        <strain evidence="2 3">NBRC 100605</strain>
    </source>
</reference>
<evidence type="ECO:0000313" key="2">
    <source>
        <dbReference type="EMBL" id="GAF48954.1"/>
    </source>
</evidence>
<evidence type="ECO:0000313" key="3">
    <source>
        <dbReference type="Proteomes" id="UP000019491"/>
    </source>
</evidence>
<organism evidence="2 3">
    <name type="scientific">Rhodococcus wratislaviensis NBRC 100605</name>
    <dbReference type="NCBI Taxonomy" id="1219028"/>
    <lineage>
        <taxon>Bacteria</taxon>
        <taxon>Bacillati</taxon>
        <taxon>Actinomycetota</taxon>
        <taxon>Actinomycetes</taxon>
        <taxon>Mycobacteriales</taxon>
        <taxon>Nocardiaceae</taxon>
        <taxon>Rhodococcus</taxon>
    </lineage>
</organism>
<feature type="compositionally biased region" description="Basic and acidic residues" evidence="1">
    <location>
        <begin position="63"/>
        <end position="74"/>
    </location>
</feature>
<accession>X0PZ92</accession>
<dbReference type="Proteomes" id="UP000019491">
    <property type="component" value="Unassembled WGS sequence"/>
</dbReference>
<feature type="region of interest" description="Disordered" evidence="1">
    <location>
        <begin position="46"/>
        <end position="74"/>
    </location>
</feature>
<comment type="caution">
    <text evidence="2">The sequence shown here is derived from an EMBL/GenBank/DDBJ whole genome shotgun (WGS) entry which is preliminary data.</text>
</comment>
<name>X0PZ92_RHOWR</name>
<proteinExistence type="predicted"/>
<evidence type="ECO:0000256" key="1">
    <source>
        <dbReference type="SAM" id="MobiDB-lite"/>
    </source>
</evidence>
<dbReference type="AlphaFoldDB" id="X0PZ92"/>
<dbReference type="EMBL" id="BAWF01000063">
    <property type="protein sequence ID" value="GAF48954.1"/>
    <property type="molecule type" value="Genomic_DNA"/>
</dbReference>
<sequence>MEMGQLNPRHDKHTCAYFEAGVDDVIGAPACVGEAVARVRALSPPHQTVAQGLHPADNGGGDLTEHRVHHRADT</sequence>
<keyword evidence="3" id="KW-1185">Reference proteome</keyword>
<protein>
    <submittedName>
        <fullName evidence="2">Uncharacterized protein</fullName>
    </submittedName>
</protein>